<organism evidence="2 3">
    <name type="scientific">Pristionchus pacificus</name>
    <name type="common">Parasitic nematode worm</name>
    <dbReference type="NCBI Taxonomy" id="54126"/>
    <lineage>
        <taxon>Eukaryota</taxon>
        <taxon>Metazoa</taxon>
        <taxon>Ecdysozoa</taxon>
        <taxon>Nematoda</taxon>
        <taxon>Chromadorea</taxon>
        <taxon>Rhabditida</taxon>
        <taxon>Rhabditina</taxon>
        <taxon>Diplogasteromorpha</taxon>
        <taxon>Diplogasteroidea</taxon>
        <taxon>Neodiplogasteridae</taxon>
        <taxon>Pristionchus</taxon>
    </lineage>
</organism>
<evidence type="ECO:0000256" key="1">
    <source>
        <dbReference type="SAM" id="MobiDB-lite"/>
    </source>
</evidence>
<dbReference type="PROSITE" id="PS00028">
    <property type="entry name" value="ZINC_FINGER_C2H2_1"/>
    <property type="match status" value="1"/>
</dbReference>
<dbReference type="Proteomes" id="UP000005239">
    <property type="component" value="Unassembled WGS sequence"/>
</dbReference>
<evidence type="ECO:0000313" key="2">
    <source>
        <dbReference type="EnsemblMetazoa" id="PPA34433.1"/>
    </source>
</evidence>
<reference evidence="3" key="1">
    <citation type="journal article" date="2008" name="Nat. Genet.">
        <title>The Pristionchus pacificus genome provides a unique perspective on nematode lifestyle and parasitism.</title>
        <authorList>
            <person name="Dieterich C."/>
            <person name="Clifton S.W."/>
            <person name="Schuster L.N."/>
            <person name="Chinwalla A."/>
            <person name="Delehaunty K."/>
            <person name="Dinkelacker I."/>
            <person name="Fulton L."/>
            <person name="Fulton R."/>
            <person name="Godfrey J."/>
            <person name="Minx P."/>
            <person name="Mitreva M."/>
            <person name="Roeseler W."/>
            <person name="Tian H."/>
            <person name="Witte H."/>
            <person name="Yang S.P."/>
            <person name="Wilson R.K."/>
            <person name="Sommer R.J."/>
        </authorList>
    </citation>
    <scope>NUCLEOTIDE SEQUENCE [LARGE SCALE GENOMIC DNA]</scope>
    <source>
        <strain evidence="3">PS312</strain>
    </source>
</reference>
<dbReference type="AlphaFoldDB" id="A0A2A6CH51"/>
<dbReference type="InterPro" id="IPR013087">
    <property type="entry name" value="Znf_C2H2_type"/>
</dbReference>
<gene>
    <name evidence="2" type="primary">WBGene00272802</name>
</gene>
<accession>A0A2A6CH51</accession>
<name>A0A2A6CH51_PRIPA</name>
<accession>A0A8R1UKD8</accession>
<feature type="compositionally biased region" description="Low complexity" evidence="1">
    <location>
        <begin position="289"/>
        <end position="305"/>
    </location>
</feature>
<feature type="region of interest" description="Disordered" evidence="1">
    <location>
        <begin position="280"/>
        <end position="305"/>
    </location>
</feature>
<evidence type="ECO:0000313" key="3">
    <source>
        <dbReference type="Proteomes" id="UP000005239"/>
    </source>
</evidence>
<protein>
    <submittedName>
        <fullName evidence="2">C2H2-type domain-containing protein</fullName>
    </submittedName>
</protein>
<sequence length="482" mass="53828">MMLERGQNTSPCPFGESIEPCDDDNLLEHIESIDTEQLLQSSSSQKPSPSFVDLCDEMTQRRYLHGKYPPTEDSREFVVRTAAMMAQRLKQVNYVSRVARLAKGMFIPTCELYSHYLSRLPWDLDGDVDWPLRIKSRLSIEQLEIKCVSLMVARVRTLPPLTSLRAEYEAKRGMDMRSNQAHMAQQMAYNPNVRYPGAGAPHMQQLRPPPGYQARQVETLQMQQEMAARGGTTMSGAMAPSPQPHRLPVHQLQQLQQPHTLPVLTRAPLSTMGSLQSIAAMAGGGGEGSTSSSSNSNSPAPAAGSHCNHCASTLLTQRDVFIHSLHTPESGAFVCSVCPVAIKDERSAIKHIVNHMEQNERRIDMDMECPFPECQVEIPTLIVLKAHLVAHNPPLRHRVKGCHISFGSAALAAAHAEFHNKSDRTNECCVLCGTMDNFESEMTVRRGLGHTVKHVMKHAMTHKYYCKICDMKTFDKARFFIN</sequence>
<reference evidence="2" key="2">
    <citation type="submission" date="2022-06" db="UniProtKB">
        <authorList>
            <consortium name="EnsemblMetazoa"/>
        </authorList>
    </citation>
    <scope>IDENTIFICATION</scope>
    <source>
        <strain evidence="2">PS312</strain>
    </source>
</reference>
<dbReference type="EnsemblMetazoa" id="PPA34433.1">
    <property type="protein sequence ID" value="PPA34433.1"/>
    <property type="gene ID" value="WBGene00272802"/>
</dbReference>
<proteinExistence type="predicted"/>
<keyword evidence="3" id="KW-1185">Reference proteome</keyword>